<dbReference type="PANTHER" id="PTHR43072:SF23">
    <property type="entry name" value="UPF0039 PROTEIN C11D3.02C"/>
    <property type="match status" value="1"/>
</dbReference>
<dbReference type="Proteomes" id="UP001169862">
    <property type="component" value="Unassembled WGS sequence"/>
</dbReference>
<dbReference type="CDD" id="cd04301">
    <property type="entry name" value="NAT_SF"/>
    <property type="match status" value="1"/>
</dbReference>
<evidence type="ECO:0000259" key="3">
    <source>
        <dbReference type="PROSITE" id="PS51186"/>
    </source>
</evidence>
<keyword evidence="1 4" id="KW-0808">Transferase</keyword>
<dbReference type="GO" id="GO:0016747">
    <property type="term" value="F:acyltransferase activity, transferring groups other than amino-acyl groups"/>
    <property type="evidence" value="ECO:0007669"/>
    <property type="project" value="InterPro"/>
</dbReference>
<sequence>MAINIRRAVIDDLADIVNIYNQTIPSRLATADTHIVSVESRHNWFTAHHEKRPLLVAEIDNQIAGWASLNDFYGRPAYYATVELSIYIDSAYQGQGLGKQLVAYCIDLAPTLNISNLLGFVFSHNRASISLLENHGFTQWGHLPGIAEMDNNKYSLDIWGLKLAQN</sequence>
<dbReference type="EC" id="2.3.1.-" evidence="4"/>
<dbReference type="EMBL" id="JAUOPG010000002">
    <property type="protein sequence ID" value="MDO6452571.1"/>
    <property type="molecule type" value="Genomic_DNA"/>
</dbReference>
<evidence type="ECO:0000256" key="1">
    <source>
        <dbReference type="ARBA" id="ARBA00022679"/>
    </source>
</evidence>
<gene>
    <name evidence="4" type="ORF">Q4490_03240</name>
</gene>
<accession>A0AAW7XEF3</accession>
<reference evidence="4" key="1">
    <citation type="submission" date="2023-07" db="EMBL/GenBank/DDBJ databases">
        <title>Genome content predicts the carbon catabolic preferences of heterotrophic bacteria.</title>
        <authorList>
            <person name="Gralka M."/>
        </authorList>
    </citation>
    <scope>NUCLEOTIDE SEQUENCE</scope>
    <source>
        <strain evidence="4">I2M16</strain>
    </source>
</reference>
<dbReference type="AlphaFoldDB" id="A0AAW7XEF3"/>
<keyword evidence="2 4" id="KW-0012">Acyltransferase</keyword>
<comment type="caution">
    <text evidence="4">The sequence shown here is derived from an EMBL/GenBank/DDBJ whole genome shotgun (WGS) entry which is preliminary data.</text>
</comment>
<dbReference type="InterPro" id="IPR000182">
    <property type="entry name" value="GNAT_dom"/>
</dbReference>
<evidence type="ECO:0000256" key="2">
    <source>
        <dbReference type="ARBA" id="ARBA00023315"/>
    </source>
</evidence>
<dbReference type="InterPro" id="IPR016181">
    <property type="entry name" value="Acyl_CoA_acyltransferase"/>
</dbReference>
<dbReference type="PANTHER" id="PTHR43072">
    <property type="entry name" value="N-ACETYLTRANSFERASE"/>
    <property type="match status" value="1"/>
</dbReference>
<dbReference type="GeneID" id="89456839"/>
<evidence type="ECO:0000313" key="5">
    <source>
        <dbReference type="Proteomes" id="UP001169862"/>
    </source>
</evidence>
<proteinExistence type="predicted"/>
<feature type="domain" description="N-acetyltransferase" evidence="3">
    <location>
        <begin position="3"/>
        <end position="165"/>
    </location>
</feature>
<dbReference type="RefSeq" id="WP_075172695.1">
    <property type="nucleotide sequence ID" value="NZ_CP041336.1"/>
</dbReference>
<dbReference type="Pfam" id="PF00583">
    <property type="entry name" value="Acetyltransf_1"/>
    <property type="match status" value="1"/>
</dbReference>
<dbReference type="SUPFAM" id="SSF55729">
    <property type="entry name" value="Acyl-CoA N-acyltransferases (Nat)"/>
    <property type="match status" value="1"/>
</dbReference>
<dbReference type="Gene3D" id="3.40.630.30">
    <property type="match status" value="1"/>
</dbReference>
<organism evidence="4 5">
    <name type="scientific">Neptunomonas phycophila</name>
    <dbReference type="NCBI Taxonomy" id="1572645"/>
    <lineage>
        <taxon>Bacteria</taxon>
        <taxon>Pseudomonadati</taxon>
        <taxon>Pseudomonadota</taxon>
        <taxon>Gammaproteobacteria</taxon>
        <taxon>Oceanospirillales</taxon>
        <taxon>Oceanospirillaceae</taxon>
        <taxon>Neptunomonas</taxon>
    </lineage>
</organism>
<dbReference type="PROSITE" id="PS51186">
    <property type="entry name" value="GNAT"/>
    <property type="match status" value="1"/>
</dbReference>
<name>A0AAW7XEF3_9GAMM</name>
<evidence type="ECO:0000313" key="4">
    <source>
        <dbReference type="EMBL" id="MDO6452571.1"/>
    </source>
</evidence>
<protein>
    <submittedName>
        <fullName evidence="4">GNAT family N-acetyltransferase</fullName>
        <ecNumber evidence="4">2.3.1.-</ecNumber>
    </submittedName>
</protein>